<dbReference type="AlphaFoldDB" id="A0A9N9C4S2"/>
<protein>
    <submittedName>
        <fullName evidence="3">10819_t:CDS:1</fullName>
    </submittedName>
</protein>
<dbReference type="PANTHER" id="PTHR22957:SF27">
    <property type="entry name" value="TBC1 DOMAIN FAMILY MEMBER 13"/>
    <property type="match status" value="1"/>
</dbReference>
<name>A0A9N9C4S2_9GLOM</name>
<evidence type="ECO:0000313" key="3">
    <source>
        <dbReference type="EMBL" id="CAG8589190.1"/>
    </source>
</evidence>
<feature type="domain" description="Rab-GAP TBC" evidence="2">
    <location>
        <begin position="20"/>
        <end position="337"/>
    </location>
</feature>
<reference evidence="3" key="1">
    <citation type="submission" date="2021-06" db="EMBL/GenBank/DDBJ databases">
        <authorList>
            <person name="Kallberg Y."/>
            <person name="Tangrot J."/>
            <person name="Rosling A."/>
        </authorList>
    </citation>
    <scope>NUCLEOTIDE SEQUENCE</scope>
    <source>
        <strain evidence="3">IA702</strain>
    </source>
</reference>
<organism evidence="3 4">
    <name type="scientific">Paraglomus occultum</name>
    <dbReference type="NCBI Taxonomy" id="144539"/>
    <lineage>
        <taxon>Eukaryota</taxon>
        <taxon>Fungi</taxon>
        <taxon>Fungi incertae sedis</taxon>
        <taxon>Mucoromycota</taxon>
        <taxon>Glomeromycotina</taxon>
        <taxon>Glomeromycetes</taxon>
        <taxon>Paraglomerales</taxon>
        <taxon>Paraglomeraceae</taxon>
        <taxon>Paraglomus</taxon>
    </lineage>
</organism>
<dbReference type="GO" id="GO:0005096">
    <property type="term" value="F:GTPase activator activity"/>
    <property type="evidence" value="ECO:0007669"/>
    <property type="project" value="TreeGrafter"/>
</dbReference>
<dbReference type="GO" id="GO:0006886">
    <property type="term" value="P:intracellular protein transport"/>
    <property type="evidence" value="ECO:0007669"/>
    <property type="project" value="TreeGrafter"/>
</dbReference>
<evidence type="ECO:0000259" key="2">
    <source>
        <dbReference type="PROSITE" id="PS50086"/>
    </source>
</evidence>
<feature type="non-terminal residue" evidence="3">
    <location>
        <position position="1"/>
    </location>
</feature>
<gene>
    <name evidence="3" type="ORF">POCULU_LOCUS6883</name>
</gene>
<dbReference type="OrthoDB" id="27140at2759"/>
<keyword evidence="4" id="KW-1185">Reference proteome</keyword>
<accession>A0A9N9C4S2</accession>
<comment type="caution">
    <text evidence="3">The sequence shown here is derived from an EMBL/GenBank/DDBJ whole genome shotgun (WGS) entry which is preliminary data.</text>
</comment>
<dbReference type="SMART" id="SM00164">
    <property type="entry name" value="TBC"/>
    <property type="match status" value="1"/>
</dbReference>
<dbReference type="Gene3D" id="1.10.8.270">
    <property type="entry name" value="putative rabgap domain of human tbc1 domain family member 14 like domains"/>
    <property type="match status" value="1"/>
</dbReference>
<evidence type="ECO:0000313" key="4">
    <source>
        <dbReference type="Proteomes" id="UP000789572"/>
    </source>
</evidence>
<dbReference type="PROSITE" id="PS50086">
    <property type="entry name" value="TBC_RABGAP"/>
    <property type="match status" value="1"/>
</dbReference>
<sequence>MKNLDILLKHYRSLNESGIPDTPGIRQKSWKSFVRDLLADPYEEYGSSGQDDHVNTPKPLNSAPNSKWAEYFADNIILEQIDKDVRRTLPDIAFFQSPVPQSPLSPLSPRLGPLALSRLNGARSPSIFDALDSVNDDVSSVVSRDSDTVVGNGTSSSLTSETTATSEIRSVPSTPCRPTPIDVDAALAVPVMPIPTRRSIFKRVQHLNKDFSTRDKRPGSPVLGNGACDDDDIVDLHWEAIERILFIYAKLNPGIGYVQGMNEILGPIYYTMANDDDEEGKAHAEADAFFVFTLLMADIRDHFVRTLDSDDLNGIGATMSKLSKRLKLHAREQWEDM</sequence>
<dbReference type="PANTHER" id="PTHR22957">
    <property type="entry name" value="TBC1 DOMAIN FAMILY MEMBER GTPASE-ACTIVATING PROTEIN"/>
    <property type="match status" value="1"/>
</dbReference>
<dbReference type="Pfam" id="PF00566">
    <property type="entry name" value="RabGAP-TBC"/>
    <property type="match status" value="1"/>
</dbReference>
<feature type="compositionally biased region" description="Low complexity" evidence="1">
    <location>
        <begin position="145"/>
        <end position="166"/>
    </location>
</feature>
<dbReference type="Proteomes" id="UP000789572">
    <property type="component" value="Unassembled WGS sequence"/>
</dbReference>
<dbReference type="EMBL" id="CAJVPJ010001388">
    <property type="protein sequence ID" value="CAG8589190.1"/>
    <property type="molecule type" value="Genomic_DNA"/>
</dbReference>
<dbReference type="SUPFAM" id="SSF47923">
    <property type="entry name" value="Ypt/Rab-GAP domain of gyp1p"/>
    <property type="match status" value="1"/>
</dbReference>
<evidence type="ECO:0000256" key="1">
    <source>
        <dbReference type="SAM" id="MobiDB-lite"/>
    </source>
</evidence>
<dbReference type="InterPro" id="IPR000195">
    <property type="entry name" value="Rab-GAP-TBC_dom"/>
</dbReference>
<dbReference type="InterPro" id="IPR035969">
    <property type="entry name" value="Rab-GAP_TBC_sf"/>
</dbReference>
<feature type="region of interest" description="Disordered" evidence="1">
    <location>
        <begin position="145"/>
        <end position="175"/>
    </location>
</feature>
<proteinExistence type="predicted"/>